<reference evidence="1" key="3">
    <citation type="journal article" date="1995" name="Curr. Genet.">
        <title>The rps3-rpl16-nad3-rps12 gene cluster in rice mitochondrial DNA is transcribed from alternative promoters.</title>
        <authorList>
            <person name="Nakazono M."/>
            <person name="Itadani H."/>
            <person name="Wakasugi T."/>
            <person name="Tsutsumi N."/>
            <person name="Sugiura M."/>
            <person name="Hirai A."/>
        </authorList>
    </citation>
    <scope>NUCLEOTIDE SEQUENCE</scope>
</reference>
<name>Q35312_ORYSJ</name>
<dbReference type="PIR" id="T03200">
    <property type="entry name" value="T03200"/>
</dbReference>
<dbReference type="EMBL" id="D32052">
    <property type="protein sequence ID" value="BAA06821.1"/>
    <property type="molecule type" value="Genomic_DNA"/>
</dbReference>
<dbReference type="AlphaFoldDB" id="Q35312"/>
<reference evidence="1" key="2">
    <citation type="journal article" date="1994" name="Plant Cell Physiol.">
        <title>Nucleotide sequence of a 28-kbp portion of rice mitochondrial DNA: the existence of many sequences that correspond to parts of mitochondrial genes in intergenic regions.</title>
        <authorList>
            <person name="Itadani H."/>
            <person name="Wakasugi T."/>
            <person name="Sugita M."/>
            <person name="Sugiura M."/>
            <person name="Nakazono M."/>
            <person name="Hirai A."/>
        </authorList>
    </citation>
    <scope>NUCLEOTIDE SEQUENCE</scope>
</reference>
<protein>
    <submittedName>
        <fullName evidence="1">ORF76B</fullName>
    </submittedName>
</protein>
<geneLocation type="mitochondrion" evidence="1"/>
<accession>Q35312</accession>
<keyword evidence="1" id="KW-0496">Mitochondrion</keyword>
<organism evidence="1">
    <name type="scientific">Oryza sativa subsp. japonica</name>
    <name type="common">Rice</name>
    <dbReference type="NCBI Taxonomy" id="39947"/>
    <lineage>
        <taxon>Eukaryota</taxon>
        <taxon>Viridiplantae</taxon>
        <taxon>Streptophyta</taxon>
        <taxon>Embryophyta</taxon>
        <taxon>Tracheophyta</taxon>
        <taxon>Spermatophyta</taxon>
        <taxon>Magnoliopsida</taxon>
        <taxon>Liliopsida</taxon>
        <taxon>Poales</taxon>
        <taxon>Poaceae</taxon>
        <taxon>BOP clade</taxon>
        <taxon>Oryzoideae</taxon>
        <taxon>Oryzeae</taxon>
        <taxon>Oryzinae</taxon>
        <taxon>Oryza</taxon>
        <taxon>Oryza sativa</taxon>
    </lineage>
</organism>
<evidence type="ECO:0000313" key="1">
    <source>
        <dbReference type="EMBL" id="BAA06821.1"/>
    </source>
</evidence>
<dbReference type="GO" id="GO:0005739">
    <property type="term" value="C:mitochondrion"/>
    <property type="evidence" value="ECO:0000250"/>
    <property type="project" value="Gramene"/>
</dbReference>
<sequence length="76" mass="7960">MNLSSSLASAYTEASTPIRARRAPSLFAKALSSFPCASQLFPGTPHSSAVTSCTCKITCLPLCLSFSIPLLHSTVI</sequence>
<proteinExistence type="predicted"/>
<reference evidence="1" key="1">
    <citation type="journal article" date="1985" name="Dokl. Akad. Nauk SSSR">
        <title>Structure of long and short copies of the mobile dispersed gene MDG3 of Drosophila melanogaster.</title>
        <authorList>
            <person name="Baev A.A."/>
            <person name="Dzhumagaliev E.B."/>
            <person name="Lyubomirskaya N.V."/>
            <person name="Mizrokhi L.Y."/>
            <person name="Il'in Y.V."/>
        </authorList>
    </citation>
    <scope>NUCLEOTIDE SEQUENCE</scope>
</reference>